<evidence type="ECO:0000256" key="2">
    <source>
        <dbReference type="ARBA" id="ARBA00022679"/>
    </source>
</evidence>
<evidence type="ECO:0000256" key="3">
    <source>
        <dbReference type="ARBA" id="ARBA00022801"/>
    </source>
</evidence>
<organism evidence="5 6">
    <name type="scientific">Pendulispora albinea</name>
    <dbReference type="NCBI Taxonomy" id="2741071"/>
    <lineage>
        <taxon>Bacteria</taxon>
        <taxon>Pseudomonadati</taxon>
        <taxon>Myxococcota</taxon>
        <taxon>Myxococcia</taxon>
        <taxon>Myxococcales</taxon>
        <taxon>Sorangiineae</taxon>
        <taxon>Pendulisporaceae</taxon>
        <taxon>Pendulispora</taxon>
    </lineage>
</organism>
<proteinExistence type="inferred from homology"/>
<dbReference type="PANTHER" id="PTHR43199:SF1">
    <property type="entry name" value="GLUTATHIONE HYDROLASE PROENZYME"/>
    <property type="match status" value="1"/>
</dbReference>
<reference evidence="5 6" key="1">
    <citation type="submission" date="2021-12" db="EMBL/GenBank/DDBJ databases">
        <title>Discovery of the Pendulisporaceae a myxobacterial family with distinct sporulation behavior and unique specialized metabolism.</title>
        <authorList>
            <person name="Garcia R."/>
            <person name="Popoff A."/>
            <person name="Bader C.D."/>
            <person name="Loehr J."/>
            <person name="Walesch S."/>
            <person name="Walt C."/>
            <person name="Boldt J."/>
            <person name="Bunk B."/>
            <person name="Haeckl F.J.F.P.J."/>
            <person name="Gunesch A.P."/>
            <person name="Birkelbach J."/>
            <person name="Nuebel U."/>
            <person name="Pietschmann T."/>
            <person name="Bach T."/>
            <person name="Mueller R."/>
        </authorList>
    </citation>
    <scope>NUCLEOTIDE SEQUENCE [LARGE SCALE GENOMIC DNA]</scope>
    <source>
        <strain evidence="5 6">MSr11954</strain>
    </source>
</reference>
<protein>
    <submittedName>
        <fullName evidence="5">Gamma-glutamyltransferase family protein</fullName>
    </submittedName>
</protein>
<evidence type="ECO:0000256" key="4">
    <source>
        <dbReference type="ARBA" id="ARBA00023145"/>
    </source>
</evidence>
<keyword evidence="3" id="KW-0378">Hydrolase</keyword>
<keyword evidence="4" id="KW-0865">Zymogen</keyword>
<dbReference type="InterPro" id="IPR051792">
    <property type="entry name" value="GGT_bact"/>
</dbReference>
<evidence type="ECO:0000313" key="6">
    <source>
        <dbReference type="Proteomes" id="UP001370348"/>
    </source>
</evidence>
<dbReference type="Proteomes" id="UP001370348">
    <property type="component" value="Chromosome"/>
</dbReference>
<comment type="similarity">
    <text evidence="1">Belongs to the gamma-glutamyltransferase family.</text>
</comment>
<evidence type="ECO:0000313" key="5">
    <source>
        <dbReference type="EMBL" id="WXB15127.1"/>
    </source>
</evidence>
<dbReference type="InterPro" id="IPR029055">
    <property type="entry name" value="Ntn_hydrolases_N"/>
</dbReference>
<gene>
    <name evidence="5" type="ORF">LZC94_45825</name>
</gene>
<keyword evidence="6" id="KW-1185">Reference proteome</keyword>
<accession>A0ABZ2LW46</accession>
<dbReference type="InterPro" id="IPR043137">
    <property type="entry name" value="GGT_ssub_C"/>
</dbReference>
<dbReference type="PANTHER" id="PTHR43199">
    <property type="entry name" value="GLUTATHIONE HYDROLASE"/>
    <property type="match status" value="1"/>
</dbReference>
<evidence type="ECO:0000256" key="1">
    <source>
        <dbReference type="ARBA" id="ARBA00009381"/>
    </source>
</evidence>
<dbReference type="EMBL" id="CP089984">
    <property type="protein sequence ID" value="WXB15127.1"/>
    <property type="molecule type" value="Genomic_DNA"/>
</dbReference>
<sequence length="519" mass="55739">MRNIETWEVRKPPIASEQGIVVTQHHRASEIGAQVLAEGGNAVDAAIAASFAMGVLEPWQSGIGGIGHMVVALAGQEPYGIDFSARTPLQLDPADYPLTGAPGPSIFSWPGVLDNRNMEGPYSFGVPGLVAGTWLAHRRFGRTPWARLITPAAQCAEEGLPVDWYWTFRIATALRGIARYEHTAHVYLPNGAVPTTDDDPEMRLRPTRLARTLRQIAEAGGDDFYRGDLAAAIAADAKSLGSRLTLDDLQRYQPAIQALDGARYRDATIYAVPGLTAGPSLLEALGRFAALTPRPDDLRSNAILFPALAESLLRTYEARLANTGPSPDVAEPTCTTQISVIDRDGHAVSLTQTLLQAFGSRATLPETGILMNNALMWFDPVPGRPNSMGPGRTPLSNMCPVVARAGNGTTLALGASGGRRIFPAVMQLLVFLLDRGMTLDEAVHHPRIDVSGEPWVVADTRLPRDAMEALARHYEVRTEQNAVFPNYFACANAVVREARTGINRGAAYVVSPWAGAASG</sequence>
<dbReference type="RefSeq" id="WP_394824752.1">
    <property type="nucleotide sequence ID" value="NZ_CP089984.1"/>
</dbReference>
<keyword evidence="2" id="KW-0808">Transferase</keyword>
<dbReference type="PRINTS" id="PR01210">
    <property type="entry name" value="GGTRANSPTASE"/>
</dbReference>
<dbReference type="Pfam" id="PF01019">
    <property type="entry name" value="G_glu_transpept"/>
    <property type="match status" value="2"/>
</dbReference>
<name>A0ABZ2LW46_9BACT</name>
<dbReference type="Gene3D" id="3.60.20.40">
    <property type="match status" value="1"/>
</dbReference>
<dbReference type="SUPFAM" id="SSF56235">
    <property type="entry name" value="N-terminal nucleophile aminohydrolases (Ntn hydrolases)"/>
    <property type="match status" value="1"/>
</dbReference>